<evidence type="ECO:0000313" key="3">
    <source>
        <dbReference type="EMBL" id="TFK45876.1"/>
    </source>
</evidence>
<dbReference type="InterPro" id="IPR027372">
    <property type="entry name" value="Phytase-like_dom"/>
</dbReference>
<dbReference type="STRING" id="5364.A0A5C3MNF0"/>
<sequence>MLKLQRVSAICGLLRVLVCHGVSAVPSLALAEPDPSMAVSVQVAGKTFVNKGLVAFGLIPSNFTDSTGNTLGGIGSAIAVKPGSFAPQGDGTFSGTFIVQPDRGYNVQGTVDYQARQHVIDFVLSPYYGTANLSFTAAEQTLQLDYRSTLLYYERNGTRTTGLDSLAIRPQQDGYPQNVLADPPMPIPNATYNHLCTDAEGLALNADGSWWTSDEYGPYIYRYSSTGNLIQTIAPPPAILPMVDGKLNFTSVVDPTTGRAGNQGFEGLSLDPSGQTLYALLQSATIQDGGSDKTTSRYTRLLAYDIVNDMPTLAGEWVVPLPITNKKGNTLAASEMHSLGNGLFLVLSRDGDGHGGGDDHSSYKQADLVDITGATDIHNTVFDSPTSPIAVNGVLNSSITAATYTSFVNYINDTQLARFGLHNGSPADQTLIDAKWESLSLESAHDPAYPNDYFLFTASDNDFITMDGISVGVPYNAGLNNDNQFLVFRLTLPDTNLPGR</sequence>
<dbReference type="Proteomes" id="UP000305948">
    <property type="component" value="Unassembled WGS sequence"/>
</dbReference>
<dbReference type="PANTHER" id="PTHR37957">
    <property type="entry name" value="BLR7070 PROTEIN"/>
    <property type="match status" value="1"/>
</dbReference>
<evidence type="ECO:0000259" key="2">
    <source>
        <dbReference type="Pfam" id="PF13449"/>
    </source>
</evidence>
<protein>
    <recommendedName>
        <fullName evidence="2">Phytase-like domain-containing protein</fullName>
    </recommendedName>
</protein>
<reference evidence="3 4" key="1">
    <citation type="journal article" date="2019" name="Nat. Ecol. Evol.">
        <title>Megaphylogeny resolves global patterns of mushroom evolution.</title>
        <authorList>
            <person name="Varga T."/>
            <person name="Krizsan K."/>
            <person name="Foldi C."/>
            <person name="Dima B."/>
            <person name="Sanchez-Garcia M."/>
            <person name="Sanchez-Ramirez S."/>
            <person name="Szollosi G.J."/>
            <person name="Szarkandi J.G."/>
            <person name="Papp V."/>
            <person name="Albert L."/>
            <person name="Andreopoulos W."/>
            <person name="Angelini C."/>
            <person name="Antonin V."/>
            <person name="Barry K.W."/>
            <person name="Bougher N.L."/>
            <person name="Buchanan P."/>
            <person name="Buyck B."/>
            <person name="Bense V."/>
            <person name="Catcheside P."/>
            <person name="Chovatia M."/>
            <person name="Cooper J."/>
            <person name="Damon W."/>
            <person name="Desjardin D."/>
            <person name="Finy P."/>
            <person name="Geml J."/>
            <person name="Haridas S."/>
            <person name="Hughes K."/>
            <person name="Justo A."/>
            <person name="Karasinski D."/>
            <person name="Kautmanova I."/>
            <person name="Kiss B."/>
            <person name="Kocsube S."/>
            <person name="Kotiranta H."/>
            <person name="LaButti K.M."/>
            <person name="Lechner B.E."/>
            <person name="Liimatainen K."/>
            <person name="Lipzen A."/>
            <person name="Lukacs Z."/>
            <person name="Mihaltcheva S."/>
            <person name="Morgado L.N."/>
            <person name="Niskanen T."/>
            <person name="Noordeloos M.E."/>
            <person name="Ohm R.A."/>
            <person name="Ortiz-Santana B."/>
            <person name="Ovrebo C."/>
            <person name="Racz N."/>
            <person name="Riley R."/>
            <person name="Savchenko A."/>
            <person name="Shiryaev A."/>
            <person name="Soop K."/>
            <person name="Spirin V."/>
            <person name="Szebenyi C."/>
            <person name="Tomsovsky M."/>
            <person name="Tulloss R.E."/>
            <person name="Uehling J."/>
            <person name="Grigoriev I.V."/>
            <person name="Vagvolgyi C."/>
            <person name="Papp T."/>
            <person name="Martin F.M."/>
            <person name="Miettinen O."/>
            <person name="Hibbett D.S."/>
            <person name="Nagy L.G."/>
        </authorList>
    </citation>
    <scope>NUCLEOTIDE SEQUENCE [LARGE SCALE GENOMIC DNA]</scope>
    <source>
        <strain evidence="3 4">OMC1185</strain>
    </source>
</reference>
<name>A0A5C3MNF0_9AGAM</name>
<feature type="signal peptide" evidence="1">
    <location>
        <begin position="1"/>
        <end position="24"/>
    </location>
</feature>
<evidence type="ECO:0000256" key="1">
    <source>
        <dbReference type="SAM" id="SignalP"/>
    </source>
</evidence>
<accession>A0A5C3MNF0</accession>
<evidence type="ECO:0000313" key="4">
    <source>
        <dbReference type="Proteomes" id="UP000305948"/>
    </source>
</evidence>
<dbReference type="AlphaFoldDB" id="A0A5C3MNF0"/>
<feature type="domain" description="Phytase-like" evidence="2">
    <location>
        <begin position="95"/>
        <end position="380"/>
    </location>
</feature>
<dbReference type="EMBL" id="ML213536">
    <property type="protein sequence ID" value="TFK45876.1"/>
    <property type="molecule type" value="Genomic_DNA"/>
</dbReference>
<dbReference type="Pfam" id="PF13449">
    <property type="entry name" value="Phytase-like"/>
    <property type="match status" value="1"/>
</dbReference>
<keyword evidence="4" id="KW-1185">Reference proteome</keyword>
<proteinExistence type="predicted"/>
<feature type="chain" id="PRO_5023125745" description="Phytase-like domain-containing protein" evidence="1">
    <location>
        <begin position="25"/>
        <end position="500"/>
    </location>
</feature>
<keyword evidence="1" id="KW-0732">Signal</keyword>
<organism evidence="3 4">
    <name type="scientific">Heliocybe sulcata</name>
    <dbReference type="NCBI Taxonomy" id="5364"/>
    <lineage>
        <taxon>Eukaryota</taxon>
        <taxon>Fungi</taxon>
        <taxon>Dikarya</taxon>
        <taxon>Basidiomycota</taxon>
        <taxon>Agaricomycotina</taxon>
        <taxon>Agaricomycetes</taxon>
        <taxon>Gloeophyllales</taxon>
        <taxon>Gloeophyllaceae</taxon>
        <taxon>Heliocybe</taxon>
    </lineage>
</organism>
<dbReference type="SUPFAM" id="SSF63829">
    <property type="entry name" value="Calcium-dependent phosphotriesterase"/>
    <property type="match status" value="1"/>
</dbReference>
<dbReference type="PANTHER" id="PTHR37957:SF1">
    <property type="entry name" value="PHYTASE-LIKE DOMAIN-CONTAINING PROTEIN"/>
    <property type="match status" value="1"/>
</dbReference>
<gene>
    <name evidence="3" type="ORF">OE88DRAFT_1088639</name>
</gene>
<dbReference type="OrthoDB" id="425936at2759"/>